<evidence type="ECO:0000313" key="3">
    <source>
        <dbReference type="Proteomes" id="UP000010552"/>
    </source>
</evidence>
<evidence type="ECO:0000313" key="2">
    <source>
        <dbReference type="EMBL" id="ELK05059.1"/>
    </source>
</evidence>
<dbReference type="InParanoid" id="L5K046"/>
<name>L5K046_PTEAL</name>
<sequence>MKCNTPFVAPSSRVSNRGPKETLGPGGNLHFNCVDTAAPRADSSHPDEALSRANSRLTALSGLPCARNVGDDTHPNGVIPEGHTPLRCHASEENARAPRARCHQLLPCGQQSSSSRKAFGVT</sequence>
<gene>
    <name evidence="2" type="ORF">PAL_GLEAN10008083</name>
</gene>
<dbReference type="EMBL" id="KB031047">
    <property type="protein sequence ID" value="ELK05059.1"/>
    <property type="molecule type" value="Genomic_DNA"/>
</dbReference>
<dbReference type="AlphaFoldDB" id="L5K046"/>
<keyword evidence="3" id="KW-1185">Reference proteome</keyword>
<reference evidence="3" key="1">
    <citation type="journal article" date="2013" name="Science">
        <title>Comparative analysis of bat genomes provides insight into the evolution of flight and immunity.</title>
        <authorList>
            <person name="Zhang G."/>
            <person name="Cowled C."/>
            <person name="Shi Z."/>
            <person name="Huang Z."/>
            <person name="Bishop-Lilly K.A."/>
            <person name="Fang X."/>
            <person name="Wynne J.W."/>
            <person name="Xiong Z."/>
            <person name="Baker M.L."/>
            <person name="Zhao W."/>
            <person name="Tachedjian M."/>
            <person name="Zhu Y."/>
            <person name="Zhou P."/>
            <person name="Jiang X."/>
            <person name="Ng J."/>
            <person name="Yang L."/>
            <person name="Wu L."/>
            <person name="Xiao J."/>
            <person name="Feng Y."/>
            <person name="Chen Y."/>
            <person name="Sun X."/>
            <person name="Zhang Y."/>
            <person name="Marsh G.A."/>
            <person name="Crameri G."/>
            <person name="Broder C.C."/>
            <person name="Frey K.G."/>
            <person name="Wang L.F."/>
            <person name="Wang J."/>
        </authorList>
    </citation>
    <scope>NUCLEOTIDE SEQUENCE [LARGE SCALE GENOMIC DNA]</scope>
</reference>
<feature type="region of interest" description="Disordered" evidence="1">
    <location>
        <begin position="1"/>
        <end position="30"/>
    </location>
</feature>
<dbReference type="Proteomes" id="UP000010552">
    <property type="component" value="Unassembled WGS sequence"/>
</dbReference>
<protein>
    <submittedName>
        <fullName evidence="2">Uncharacterized protein</fullName>
    </submittedName>
</protein>
<proteinExistence type="predicted"/>
<evidence type="ECO:0000256" key="1">
    <source>
        <dbReference type="SAM" id="MobiDB-lite"/>
    </source>
</evidence>
<organism evidence="2 3">
    <name type="scientific">Pteropus alecto</name>
    <name type="common">Black flying fox</name>
    <dbReference type="NCBI Taxonomy" id="9402"/>
    <lineage>
        <taxon>Eukaryota</taxon>
        <taxon>Metazoa</taxon>
        <taxon>Chordata</taxon>
        <taxon>Craniata</taxon>
        <taxon>Vertebrata</taxon>
        <taxon>Euteleostomi</taxon>
        <taxon>Mammalia</taxon>
        <taxon>Eutheria</taxon>
        <taxon>Laurasiatheria</taxon>
        <taxon>Chiroptera</taxon>
        <taxon>Yinpterochiroptera</taxon>
        <taxon>Pteropodoidea</taxon>
        <taxon>Pteropodidae</taxon>
        <taxon>Pteropodinae</taxon>
        <taxon>Pteropus</taxon>
    </lineage>
</organism>
<accession>L5K046</accession>